<proteinExistence type="predicted"/>
<accession>A0A6B0UD36</accession>
<name>A0A6B0UD36_IXORI</name>
<dbReference type="EMBL" id="GIFC01004093">
    <property type="protein sequence ID" value="MXU86176.1"/>
    <property type="molecule type" value="Transcribed_RNA"/>
</dbReference>
<feature type="region of interest" description="Disordered" evidence="1">
    <location>
        <begin position="41"/>
        <end position="75"/>
    </location>
</feature>
<reference evidence="2" key="1">
    <citation type="submission" date="2019-12" db="EMBL/GenBank/DDBJ databases">
        <title>An insight into the sialome of adult female Ixodes ricinus ticks feeding for 6 days.</title>
        <authorList>
            <person name="Perner J."/>
            <person name="Ribeiro J.M.C."/>
        </authorList>
    </citation>
    <scope>NUCLEOTIDE SEQUENCE</scope>
    <source>
        <strain evidence="2">Semi-engorged</strain>
        <tissue evidence="2">Salivary glands</tissue>
    </source>
</reference>
<organism evidence="2">
    <name type="scientific">Ixodes ricinus</name>
    <name type="common">Common tick</name>
    <name type="synonym">Acarus ricinus</name>
    <dbReference type="NCBI Taxonomy" id="34613"/>
    <lineage>
        <taxon>Eukaryota</taxon>
        <taxon>Metazoa</taxon>
        <taxon>Ecdysozoa</taxon>
        <taxon>Arthropoda</taxon>
        <taxon>Chelicerata</taxon>
        <taxon>Arachnida</taxon>
        <taxon>Acari</taxon>
        <taxon>Parasitiformes</taxon>
        <taxon>Ixodida</taxon>
        <taxon>Ixodoidea</taxon>
        <taxon>Ixodidae</taxon>
        <taxon>Ixodinae</taxon>
        <taxon>Ixodes</taxon>
    </lineage>
</organism>
<evidence type="ECO:0000313" key="2">
    <source>
        <dbReference type="EMBL" id="MXU86176.1"/>
    </source>
</evidence>
<protein>
    <submittedName>
        <fullName evidence="2">Putative secreted protein</fullName>
    </submittedName>
</protein>
<sequence length="90" mass="9853">MREAFMVVVMAAGVASLSRKTLSTTDNSVLVVSMPQKAHQSFTTMPAPTTSLPRFTVPATSGTWSREDSSPWSSTEVLGWTRPPWLLRAQ</sequence>
<evidence type="ECO:0000256" key="1">
    <source>
        <dbReference type="SAM" id="MobiDB-lite"/>
    </source>
</evidence>
<dbReference type="AlphaFoldDB" id="A0A6B0UD36"/>